<sequence>MPLKKGSSQKTISSNIGEIVRDYKKDGAIGTSKPKNKAAAVKQAVAIAYNKAGKAKNMAKGGDVVKSPPGVQGPSMVVKKKDGNRPVKIY</sequence>
<dbReference type="EMBL" id="LR798328">
    <property type="protein sequence ID" value="CAB5224395.1"/>
    <property type="molecule type" value="Genomic_DNA"/>
</dbReference>
<dbReference type="EMBL" id="LR796617">
    <property type="protein sequence ID" value="CAB4155000.1"/>
    <property type="molecule type" value="Genomic_DNA"/>
</dbReference>
<reference evidence="3" key="1">
    <citation type="submission" date="2020-05" db="EMBL/GenBank/DDBJ databases">
        <authorList>
            <person name="Chiriac C."/>
            <person name="Salcher M."/>
            <person name="Ghai R."/>
            <person name="Kavagutti S V."/>
        </authorList>
    </citation>
    <scope>NUCLEOTIDE SEQUENCE</scope>
</reference>
<gene>
    <name evidence="2" type="ORF">UFOVP652_58</name>
    <name evidence="3" type="ORF">UFOVP734_66</name>
</gene>
<feature type="region of interest" description="Disordered" evidence="1">
    <location>
        <begin position="59"/>
        <end position="90"/>
    </location>
</feature>
<feature type="compositionally biased region" description="Basic and acidic residues" evidence="1">
    <location>
        <begin position="79"/>
        <end position="90"/>
    </location>
</feature>
<accession>A0A6J7X2K7</accession>
<organism evidence="3">
    <name type="scientific">uncultured Caudovirales phage</name>
    <dbReference type="NCBI Taxonomy" id="2100421"/>
    <lineage>
        <taxon>Viruses</taxon>
        <taxon>Duplodnaviria</taxon>
        <taxon>Heunggongvirae</taxon>
        <taxon>Uroviricota</taxon>
        <taxon>Caudoviricetes</taxon>
        <taxon>Peduoviridae</taxon>
        <taxon>Maltschvirus</taxon>
        <taxon>Maltschvirus maltsch</taxon>
    </lineage>
</organism>
<evidence type="ECO:0000313" key="3">
    <source>
        <dbReference type="EMBL" id="CAB5224395.1"/>
    </source>
</evidence>
<protein>
    <submittedName>
        <fullName evidence="3">Uncharacterized protein</fullName>
    </submittedName>
</protein>
<name>A0A6J7X2K7_9CAUD</name>
<evidence type="ECO:0000256" key="1">
    <source>
        <dbReference type="SAM" id="MobiDB-lite"/>
    </source>
</evidence>
<proteinExistence type="predicted"/>
<evidence type="ECO:0000313" key="2">
    <source>
        <dbReference type="EMBL" id="CAB4155000.1"/>
    </source>
</evidence>